<dbReference type="PROSITE" id="PS51228">
    <property type="entry name" value="ACB_2"/>
    <property type="match status" value="1"/>
</dbReference>
<feature type="non-terminal residue" evidence="4">
    <location>
        <position position="101"/>
    </location>
</feature>
<gene>
    <name evidence="4" type="ORF">SVUK_LOCUS5378</name>
</gene>
<dbReference type="GO" id="GO:0006631">
    <property type="term" value="P:fatty acid metabolic process"/>
    <property type="evidence" value="ECO:0007669"/>
    <property type="project" value="TreeGrafter"/>
</dbReference>
<proteinExistence type="inferred from homology"/>
<dbReference type="PANTHER" id="PTHR23310">
    <property type="entry name" value="ACYL-COA-BINDING PROTEIN, ACBP"/>
    <property type="match status" value="1"/>
</dbReference>
<name>A0A3P7IBY5_STRVU</name>
<dbReference type="SUPFAM" id="SSF47027">
    <property type="entry name" value="Acyl-CoA binding protein"/>
    <property type="match status" value="1"/>
</dbReference>
<dbReference type="EMBL" id="UYYB01015827">
    <property type="protein sequence ID" value="VDM70380.1"/>
    <property type="molecule type" value="Genomic_DNA"/>
</dbReference>
<accession>A0A3P7IBY5</accession>
<dbReference type="InterPro" id="IPR035984">
    <property type="entry name" value="Acyl-CoA-binding_sf"/>
</dbReference>
<dbReference type="GO" id="GO:0000062">
    <property type="term" value="F:fatty-acyl-CoA binding"/>
    <property type="evidence" value="ECO:0007669"/>
    <property type="project" value="InterPro"/>
</dbReference>
<dbReference type="Proteomes" id="UP000270094">
    <property type="component" value="Unassembled WGS sequence"/>
</dbReference>
<dbReference type="Gene3D" id="1.20.80.10">
    <property type="match status" value="1"/>
</dbReference>
<sequence length="101" mass="11285">MIRRSTSTFATLLRNAYGVRAVPTRTFASNKEIFENAQAKLKTLTEEPDVDVKLEIYALYKQATIGDVQGSRPGMMDFAGRAKYDAWAKVKGLEQVTGRKP</sequence>
<dbReference type="PANTHER" id="PTHR23310:SF62">
    <property type="entry name" value="ACYL-COA BINDING PROTEIN 1, ISOFORM A"/>
    <property type="match status" value="1"/>
</dbReference>
<evidence type="ECO:0000313" key="5">
    <source>
        <dbReference type="Proteomes" id="UP000270094"/>
    </source>
</evidence>
<dbReference type="AlphaFoldDB" id="A0A3P7IBY5"/>
<dbReference type="InterPro" id="IPR000582">
    <property type="entry name" value="Acyl-CoA-binding_protein"/>
</dbReference>
<feature type="domain" description="ACB" evidence="3">
    <location>
        <begin position="30"/>
        <end position="101"/>
    </location>
</feature>
<dbReference type="InterPro" id="IPR014352">
    <property type="entry name" value="FERM/acyl-CoA-bd_prot_sf"/>
</dbReference>
<evidence type="ECO:0000313" key="4">
    <source>
        <dbReference type="EMBL" id="VDM70380.1"/>
    </source>
</evidence>
<protein>
    <recommendedName>
        <fullName evidence="3">ACB domain-containing protein</fullName>
    </recommendedName>
</protein>
<dbReference type="OrthoDB" id="346910at2759"/>
<evidence type="ECO:0000256" key="1">
    <source>
        <dbReference type="ARBA" id="ARBA00005567"/>
    </source>
</evidence>
<evidence type="ECO:0000256" key="2">
    <source>
        <dbReference type="ARBA" id="ARBA00023121"/>
    </source>
</evidence>
<organism evidence="4 5">
    <name type="scientific">Strongylus vulgaris</name>
    <name type="common">Blood worm</name>
    <dbReference type="NCBI Taxonomy" id="40348"/>
    <lineage>
        <taxon>Eukaryota</taxon>
        <taxon>Metazoa</taxon>
        <taxon>Ecdysozoa</taxon>
        <taxon>Nematoda</taxon>
        <taxon>Chromadorea</taxon>
        <taxon>Rhabditida</taxon>
        <taxon>Rhabditina</taxon>
        <taxon>Rhabditomorpha</taxon>
        <taxon>Strongyloidea</taxon>
        <taxon>Strongylidae</taxon>
        <taxon>Strongylus</taxon>
    </lineage>
</organism>
<dbReference type="PRINTS" id="PR00689">
    <property type="entry name" value="ACOABINDINGP"/>
</dbReference>
<dbReference type="Pfam" id="PF00887">
    <property type="entry name" value="ACBP"/>
    <property type="match status" value="1"/>
</dbReference>
<keyword evidence="5" id="KW-1185">Reference proteome</keyword>
<reference evidence="4 5" key="1">
    <citation type="submission" date="2018-11" db="EMBL/GenBank/DDBJ databases">
        <authorList>
            <consortium name="Pathogen Informatics"/>
        </authorList>
    </citation>
    <scope>NUCLEOTIDE SEQUENCE [LARGE SCALE GENOMIC DNA]</scope>
</reference>
<comment type="similarity">
    <text evidence="1">Belongs to the ACBP family.</text>
</comment>
<evidence type="ECO:0000259" key="3">
    <source>
        <dbReference type="PROSITE" id="PS51228"/>
    </source>
</evidence>
<keyword evidence="2" id="KW-0446">Lipid-binding</keyword>